<dbReference type="AlphaFoldDB" id="A0A5J4SPA1"/>
<proteinExistence type="predicted"/>
<dbReference type="EMBL" id="SNRY01000083">
    <property type="protein sequence ID" value="KAA6347817.1"/>
    <property type="molecule type" value="Genomic_DNA"/>
</dbReference>
<name>A0A5J4SPA1_9ZZZZ</name>
<sequence>MKVNFNKAFTNYKGEPITKDGKEQLVKDVLAPVLFDGNWISSTSPEEKLSAYNLSLRIFAAQDEIEITTEEATLIKRGAQILTAGGYAQIYKLIEG</sequence>
<reference evidence="1" key="1">
    <citation type="submission" date="2019-03" db="EMBL/GenBank/DDBJ databases">
        <title>Single cell metagenomics reveals metabolic interactions within the superorganism composed of flagellate Streblomastix strix and complex community of Bacteroidetes bacteria on its surface.</title>
        <authorList>
            <person name="Treitli S.C."/>
            <person name="Kolisko M."/>
            <person name="Husnik F."/>
            <person name="Keeling P."/>
            <person name="Hampl V."/>
        </authorList>
    </citation>
    <scope>NUCLEOTIDE SEQUENCE</scope>
    <source>
        <strain evidence="1">STM</strain>
    </source>
</reference>
<comment type="caution">
    <text evidence="1">The sequence shown here is derived from an EMBL/GenBank/DDBJ whole genome shotgun (WGS) entry which is preliminary data.</text>
</comment>
<evidence type="ECO:0000313" key="1">
    <source>
        <dbReference type="EMBL" id="KAA6347817.1"/>
    </source>
</evidence>
<protein>
    <submittedName>
        <fullName evidence="1">Uncharacterized protein</fullName>
    </submittedName>
</protein>
<organism evidence="1">
    <name type="scientific">termite gut metagenome</name>
    <dbReference type="NCBI Taxonomy" id="433724"/>
    <lineage>
        <taxon>unclassified sequences</taxon>
        <taxon>metagenomes</taxon>
        <taxon>organismal metagenomes</taxon>
    </lineage>
</organism>
<accession>A0A5J4SPA1</accession>
<evidence type="ECO:0000313" key="2">
    <source>
        <dbReference type="EMBL" id="KAA6348958.1"/>
    </source>
</evidence>
<gene>
    <name evidence="2" type="ORF">EZS27_003558</name>
    <name evidence="1" type="ORF">EZS27_004682</name>
</gene>
<dbReference type="EMBL" id="SNRY01000056">
    <property type="protein sequence ID" value="KAA6348958.1"/>
    <property type="molecule type" value="Genomic_DNA"/>
</dbReference>